<evidence type="ECO:0000313" key="9">
    <source>
        <dbReference type="EMBL" id="MFB9624249.1"/>
    </source>
</evidence>
<evidence type="ECO:0000256" key="7">
    <source>
        <dbReference type="SAM" id="Phobius"/>
    </source>
</evidence>
<name>A0ABV5RZQ1_9ACTN</name>
<feature type="transmembrane region" description="Helical" evidence="7">
    <location>
        <begin position="770"/>
        <end position="797"/>
    </location>
</feature>
<evidence type="ECO:0000259" key="8">
    <source>
        <dbReference type="Pfam" id="PF02687"/>
    </source>
</evidence>
<evidence type="ECO:0000256" key="5">
    <source>
        <dbReference type="ARBA" id="ARBA00023136"/>
    </source>
</evidence>
<keyword evidence="2" id="KW-1003">Cell membrane</keyword>
<feature type="domain" description="ABC3 transporter permease C-terminal" evidence="8">
    <location>
        <begin position="726"/>
        <end position="838"/>
    </location>
</feature>
<comment type="caution">
    <text evidence="9">The sequence shown here is derived from an EMBL/GenBank/DDBJ whole genome shotgun (WGS) entry which is preliminary data.</text>
</comment>
<evidence type="ECO:0000256" key="1">
    <source>
        <dbReference type="ARBA" id="ARBA00004651"/>
    </source>
</evidence>
<dbReference type="Proteomes" id="UP001589532">
    <property type="component" value="Unassembled WGS sequence"/>
</dbReference>
<evidence type="ECO:0000256" key="4">
    <source>
        <dbReference type="ARBA" id="ARBA00022989"/>
    </source>
</evidence>
<feature type="transmembrane region" description="Helical" evidence="7">
    <location>
        <begin position="14"/>
        <end position="37"/>
    </location>
</feature>
<dbReference type="RefSeq" id="WP_344988676.1">
    <property type="nucleotide sequence ID" value="NZ_BAAAXV010000002.1"/>
</dbReference>
<dbReference type="PROSITE" id="PS51257">
    <property type="entry name" value="PROKAR_LIPOPROTEIN"/>
    <property type="match status" value="1"/>
</dbReference>
<evidence type="ECO:0000313" key="10">
    <source>
        <dbReference type="Proteomes" id="UP001589532"/>
    </source>
</evidence>
<reference evidence="9 10" key="1">
    <citation type="submission" date="2024-09" db="EMBL/GenBank/DDBJ databases">
        <authorList>
            <person name="Sun Q."/>
            <person name="Mori K."/>
        </authorList>
    </citation>
    <scope>NUCLEOTIDE SEQUENCE [LARGE SCALE GENOMIC DNA]</scope>
    <source>
        <strain evidence="9 10">JCM 3143</strain>
    </source>
</reference>
<feature type="transmembrane region" description="Helical" evidence="7">
    <location>
        <begin position="325"/>
        <end position="347"/>
    </location>
</feature>
<dbReference type="Pfam" id="PF02687">
    <property type="entry name" value="FtsX"/>
    <property type="match status" value="2"/>
</dbReference>
<feature type="transmembrane region" description="Helical" evidence="7">
    <location>
        <begin position="416"/>
        <end position="436"/>
    </location>
</feature>
<dbReference type="InterPro" id="IPR003838">
    <property type="entry name" value="ABC3_permease_C"/>
</dbReference>
<evidence type="ECO:0000256" key="2">
    <source>
        <dbReference type="ARBA" id="ARBA00022475"/>
    </source>
</evidence>
<dbReference type="PANTHER" id="PTHR30572:SF4">
    <property type="entry name" value="ABC TRANSPORTER PERMEASE YTRF"/>
    <property type="match status" value="1"/>
</dbReference>
<dbReference type="EMBL" id="JBHMBW010000011">
    <property type="protein sequence ID" value="MFB9624249.1"/>
    <property type="molecule type" value="Genomic_DNA"/>
</dbReference>
<comment type="similarity">
    <text evidence="6">Belongs to the ABC-4 integral membrane protein family.</text>
</comment>
<feature type="transmembrane region" description="Helical" evidence="7">
    <location>
        <begin position="817"/>
        <end position="839"/>
    </location>
</feature>
<keyword evidence="5 7" id="KW-0472">Membrane</keyword>
<comment type="subcellular location">
    <subcellularLocation>
        <location evidence="1">Cell membrane</location>
        <topology evidence="1">Multi-pass membrane protein</topology>
    </subcellularLocation>
</comment>
<evidence type="ECO:0000256" key="3">
    <source>
        <dbReference type="ARBA" id="ARBA00022692"/>
    </source>
</evidence>
<protein>
    <submittedName>
        <fullName evidence="9">FtsX-like permease family protein</fullName>
    </submittedName>
</protein>
<sequence length="851" mass="87562">MLRLTLSTVRTRKIGFAGSFVSVLVAVALISACFMMIQSGVSATPAVDRFGATDAVVRADPDLHIGSGDDVEDVPLERSRLTAARLTELRAVPGVEAVVADTPFDAQAVDRHGATLAGPGGGPSWGHGWPAARLTPFTLAAGRAPGADDEVVLDADLARRSAVRPGDEVRVVTVAGTRRFRVSGVARPGTGRAGLPSQSALFFTERAAARLSGSQGAADFAGVLARPGVSAADLANRLRHLPGGSGTQVLTGADRARAGAPETAEKLEYSTDLFGPMAGIGGFLAVFVIGGTFGLSILQRRREIALLRAIGTTPGQIRRMITGEAIVVALLAALPGYALAVPLARLLRAVLVARELAPPEFVVVTGALPLITGGGAGLFLTLLSALTAVRQAARVRPAEALQEAAMPRRIMTWPRLILALLTLAGGGTLLALTQHLGGEVGVAFLALVVILFMASAGLLSPVLTRLLERPAGAVVSAVTRTTGWLAHANSAAAIRRVSSGAAAIMISVAMAGYALLVTAVLNDTTAAQGRERVVADRVLVPRNGPGLPPDVAAAARRLSGAETVSATRATAFSSYVLGTPDTLPAQLVDPDTVGKVLDLRVLEGSLAAVKEAGTVAVSRTHAGEHGWHVGSRFHGWLADGSPVDMRVGAVFDRALGFADVVLPRTGAAQELDTAVLIRARPGQLGELDRALAALEREQPSVRVLDRDEYAGAAETSIARNVTGTYLVLAVLVSFTAVSLVNTLVMGTAARAREFALLRAVGASRRQIVRMIGWETGIVLLIGAVVGTVIACVVLAGANGALSGTMWLSGLPMPLYPLVLAGVAAMGLATSVLASGMALLSRPIDALGGARE</sequence>
<feature type="transmembrane region" description="Helical" evidence="7">
    <location>
        <begin position="367"/>
        <end position="389"/>
    </location>
</feature>
<keyword evidence="4 7" id="KW-1133">Transmembrane helix</keyword>
<gene>
    <name evidence="9" type="ORF">ACFFSA_14275</name>
</gene>
<feature type="transmembrane region" description="Helical" evidence="7">
    <location>
        <begin position="500"/>
        <end position="521"/>
    </location>
</feature>
<evidence type="ECO:0000256" key="6">
    <source>
        <dbReference type="ARBA" id="ARBA00038076"/>
    </source>
</evidence>
<dbReference type="PANTHER" id="PTHR30572">
    <property type="entry name" value="MEMBRANE COMPONENT OF TRANSPORTER-RELATED"/>
    <property type="match status" value="1"/>
</dbReference>
<feature type="transmembrane region" description="Helical" evidence="7">
    <location>
        <begin position="725"/>
        <end position="749"/>
    </location>
</feature>
<keyword evidence="10" id="KW-1185">Reference proteome</keyword>
<feature type="domain" description="ABC3 transporter permease C-terminal" evidence="8">
    <location>
        <begin position="279"/>
        <end position="395"/>
    </location>
</feature>
<feature type="transmembrane region" description="Helical" evidence="7">
    <location>
        <begin position="273"/>
        <end position="298"/>
    </location>
</feature>
<keyword evidence="3 7" id="KW-0812">Transmembrane</keyword>
<feature type="transmembrane region" description="Helical" evidence="7">
    <location>
        <begin position="442"/>
        <end position="463"/>
    </location>
</feature>
<dbReference type="InterPro" id="IPR050250">
    <property type="entry name" value="Macrolide_Exporter_MacB"/>
</dbReference>
<accession>A0ABV5RZQ1</accession>
<proteinExistence type="inferred from homology"/>
<organism evidence="9 10">
    <name type="scientific">Nonomuraea helvata</name>
    <dbReference type="NCBI Taxonomy" id="37484"/>
    <lineage>
        <taxon>Bacteria</taxon>
        <taxon>Bacillati</taxon>
        <taxon>Actinomycetota</taxon>
        <taxon>Actinomycetes</taxon>
        <taxon>Streptosporangiales</taxon>
        <taxon>Streptosporangiaceae</taxon>
        <taxon>Nonomuraea</taxon>
    </lineage>
</organism>